<sequence>MKLVNKFNPLQPEWKKNIQSLQMSKTSPPFQNSIAFVYQFKTKGNINENILFPSIPNGCIDLLFHLDGIQSQCLLVPSPKKRTFLPFSAYSTYFGIRLFPLQKLFPFQLSLKEINSEKAFSLFEVAPYLRPLYELLLQKHTFIEQMQLLECYLKHPRNSQLYSTIVASCINKIIFHHGHLHVKDLEQFTGYSERYLRLLFQKELGIPPKTFLQLVNFQYIINDIVKGDFHIEKHLNENLYYDSSHFYKTFKKFTNMTPGEYRKILVDEV</sequence>
<keyword evidence="1" id="KW-0238">DNA-binding</keyword>
<keyword evidence="4" id="KW-1185">Reference proteome</keyword>
<dbReference type="Proteomes" id="UP000279909">
    <property type="component" value="Unassembled WGS sequence"/>
</dbReference>
<gene>
    <name evidence="3" type="ORF">EC501_02605</name>
</gene>
<organism evidence="3 4">
    <name type="scientific">Lysinibacillus halotolerans</name>
    <dbReference type="NCBI Taxonomy" id="1368476"/>
    <lineage>
        <taxon>Bacteria</taxon>
        <taxon>Bacillati</taxon>
        <taxon>Bacillota</taxon>
        <taxon>Bacilli</taxon>
        <taxon>Bacillales</taxon>
        <taxon>Bacillaceae</taxon>
        <taxon>Lysinibacillus</taxon>
    </lineage>
</organism>
<protein>
    <submittedName>
        <fullName evidence="3">AraC family transcriptional regulator</fullName>
    </submittedName>
</protein>
<proteinExistence type="predicted"/>
<dbReference type="Gene3D" id="1.10.10.60">
    <property type="entry name" value="Homeodomain-like"/>
    <property type="match status" value="1"/>
</dbReference>
<evidence type="ECO:0000313" key="4">
    <source>
        <dbReference type="Proteomes" id="UP000279909"/>
    </source>
</evidence>
<evidence type="ECO:0000259" key="2">
    <source>
        <dbReference type="PROSITE" id="PS01124"/>
    </source>
</evidence>
<dbReference type="EMBL" id="RHLQ01000003">
    <property type="protein sequence ID" value="RND01160.1"/>
    <property type="molecule type" value="Genomic_DNA"/>
</dbReference>
<feature type="domain" description="HTH araC/xylS-type" evidence="2">
    <location>
        <begin position="164"/>
        <end position="264"/>
    </location>
</feature>
<dbReference type="RefSeq" id="WP_122970728.1">
    <property type="nucleotide sequence ID" value="NZ_RHLQ01000003.1"/>
</dbReference>
<dbReference type="PANTHER" id="PTHR43280:SF2">
    <property type="entry name" value="HTH-TYPE TRANSCRIPTIONAL REGULATOR EXSA"/>
    <property type="match status" value="1"/>
</dbReference>
<dbReference type="OrthoDB" id="323290at2"/>
<evidence type="ECO:0000313" key="3">
    <source>
        <dbReference type="EMBL" id="RND01160.1"/>
    </source>
</evidence>
<dbReference type="PANTHER" id="PTHR43280">
    <property type="entry name" value="ARAC-FAMILY TRANSCRIPTIONAL REGULATOR"/>
    <property type="match status" value="1"/>
</dbReference>
<dbReference type="GO" id="GO:0003700">
    <property type="term" value="F:DNA-binding transcription factor activity"/>
    <property type="evidence" value="ECO:0007669"/>
    <property type="project" value="InterPro"/>
</dbReference>
<dbReference type="SMART" id="SM00342">
    <property type="entry name" value="HTH_ARAC"/>
    <property type="match status" value="1"/>
</dbReference>
<reference evidence="3 4" key="1">
    <citation type="journal article" date="2014" name="Int. J. Syst. Evol. Microbiol.">
        <title>Lysinibacillus halotolerans sp. nov., isolated from saline-alkaline soil.</title>
        <authorList>
            <person name="Kong D."/>
            <person name="Wang Y."/>
            <person name="Zhao B."/>
            <person name="Li Y."/>
            <person name="Song J."/>
            <person name="Zhai Y."/>
            <person name="Zhang C."/>
            <person name="Wang H."/>
            <person name="Chen X."/>
            <person name="Zhao B."/>
            <person name="Ruan Z."/>
        </authorList>
    </citation>
    <scope>NUCLEOTIDE SEQUENCE [LARGE SCALE GENOMIC DNA]</scope>
    <source>
        <strain evidence="3 4">MCCC 1A12703</strain>
    </source>
</reference>
<dbReference type="AlphaFoldDB" id="A0A3M8HFH4"/>
<dbReference type="InterPro" id="IPR018060">
    <property type="entry name" value="HTH_AraC"/>
</dbReference>
<dbReference type="Pfam" id="PF12833">
    <property type="entry name" value="HTH_18"/>
    <property type="match status" value="1"/>
</dbReference>
<comment type="caution">
    <text evidence="3">The sequence shown here is derived from an EMBL/GenBank/DDBJ whole genome shotgun (WGS) entry which is preliminary data.</text>
</comment>
<name>A0A3M8HFH4_9BACI</name>
<dbReference type="PROSITE" id="PS01124">
    <property type="entry name" value="HTH_ARAC_FAMILY_2"/>
    <property type="match status" value="1"/>
</dbReference>
<evidence type="ECO:0000256" key="1">
    <source>
        <dbReference type="ARBA" id="ARBA00023125"/>
    </source>
</evidence>
<accession>A0A3M8HFH4</accession>
<dbReference type="GO" id="GO:0043565">
    <property type="term" value="F:sequence-specific DNA binding"/>
    <property type="evidence" value="ECO:0007669"/>
    <property type="project" value="InterPro"/>
</dbReference>